<proteinExistence type="predicted"/>
<dbReference type="RefSeq" id="WP_341627339.1">
    <property type="nucleotide sequence ID" value="NZ_JBAKBA010000010.1"/>
</dbReference>
<name>A0ABU9HA03_9GAMM</name>
<organism evidence="1 2">
    <name type="scientific">Psychromonas arctica</name>
    <dbReference type="NCBI Taxonomy" id="168275"/>
    <lineage>
        <taxon>Bacteria</taxon>
        <taxon>Pseudomonadati</taxon>
        <taxon>Pseudomonadota</taxon>
        <taxon>Gammaproteobacteria</taxon>
        <taxon>Alteromonadales</taxon>
        <taxon>Psychromonadaceae</taxon>
        <taxon>Psychromonas</taxon>
    </lineage>
</organism>
<accession>A0ABU9HA03</accession>
<evidence type="ECO:0000313" key="2">
    <source>
        <dbReference type="Proteomes" id="UP001366060"/>
    </source>
</evidence>
<dbReference type="Proteomes" id="UP001366060">
    <property type="component" value="Unassembled WGS sequence"/>
</dbReference>
<reference evidence="1 2" key="1">
    <citation type="submission" date="2024-02" db="EMBL/GenBank/DDBJ databases">
        <title>Bacteria isolated from the canopy kelp, Nereocystis luetkeana.</title>
        <authorList>
            <person name="Pfister C.A."/>
            <person name="Younker I.T."/>
            <person name="Light S.H."/>
        </authorList>
    </citation>
    <scope>NUCLEOTIDE SEQUENCE [LARGE SCALE GENOMIC DNA]</scope>
    <source>
        <strain evidence="1 2">TI.2.07</strain>
    </source>
</reference>
<sequence>MLYRFAYLELRLLRLIADKGSLYKAIFEEFSHYVDFYAVMVTSLDFNVQQLTLSLCQDLFNAMLTEHPFIYLCSFTKQSASTLISD</sequence>
<protein>
    <submittedName>
        <fullName evidence="1">Uncharacterized protein</fullName>
    </submittedName>
</protein>
<comment type="caution">
    <text evidence="1">The sequence shown here is derived from an EMBL/GenBank/DDBJ whole genome shotgun (WGS) entry which is preliminary data.</text>
</comment>
<gene>
    <name evidence="1" type="ORF">V6255_06030</name>
</gene>
<keyword evidence="2" id="KW-1185">Reference proteome</keyword>
<evidence type="ECO:0000313" key="1">
    <source>
        <dbReference type="EMBL" id="MEL0658697.1"/>
    </source>
</evidence>
<dbReference type="EMBL" id="JBAKBA010000010">
    <property type="protein sequence ID" value="MEL0658697.1"/>
    <property type="molecule type" value="Genomic_DNA"/>
</dbReference>